<accession>A0ACB8RHK5</accession>
<dbReference type="Proteomes" id="UP000814033">
    <property type="component" value="Unassembled WGS sequence"/>
</dbReference>
<sequence length="183" mass="19830">MTHLVPCAPDVWFSAYTPSSLPWNDQSKGAEQFLENIAGELRGSNLLGGEGWTVVIKTTKLRSPLSLPASLMRCAPQPRSTVEASNLRPSSRPSFRVSRCHGPSGMASESSSCLMLEPPQALFPRLTSSLLLTVPSLASGSQETRCWGRGRCATAESKKAETVARRRPVEPCLSVYCPYCSQS</sequence>
<proteinExistence type="predicted"/>
<organism evidence="1 2">
    <name type="scientific">Auriscalpium vulgare</name>
    <dbReference type="NCBI Taxonomy" id="40419"/>
    <lineage>
        <taxon>Eukaryota</taxon>
        <taxon>Fungi</taxon>
        <taxon>Dikarya</taxon>
        <taxon>Basidiomycota</taxon>
        <taxon>Agaricomycotina</taxon>
        <taxon>Agaricomycetes</taxon>
        <taxon>Russulales</taxon>
        <taxon>Auriscalpiaceae</taxon>
        <taxon>Auriscalpium</taxon>
    </lineage>
</organism>
<comment type="caution">
    <text evidence="1">The sequence shown here is derived from an EMBL/GenBank/DDBJ whole genome shotgun (WGS) entry which is preliminary data.</text>
</comment>
<evidence type="ECO:0000313" key="2">
    <source>
        <dbReference type="Proteomes" id="UP000814033"/>
    </source>
</evidence>
<protein>
    <submittedName>
        <fullName evidence="1">Uncharacterized protein</fullName>
    </submittedName>
</protein>
<dbReference type="EMBL" id="MU276012">
    <property type="protein sequence ID" value="KAI0043588.1"/>
    <property type="molecule type" value="Genomic_DNA"/>
</dbReference>
<keyword evidence="2" id="KW-1185">Reference proteome</keyword>
<name>A0ACB8RHK5_9AGAM</name>
<evidence type="ECO:0000313" key="1">
    <source>
        <dbReference type="EMBL" id="KAI0043588.1"/>
    </source>
</evidence>
<reference evidence="1" key="1">
    <citation type="submission" date="2021-02" db="EMBL/GenBank/DDBJ databases">
        <authorList>
            <consortium name="DOE Joint Genome Institute"/>
            <person name="Ahrendt S."/>
            <person name="Looney B.P."/>
            <person name="Miyauchi S."/>
            <person name="Morin E."/>
            <person name="Drula E."/>
            <person name="Courty P.E."/>
            <person name="Chicoki N."/>
            <person name="Fauchery L."/>
            <person name="Kohler A."/>
            <person name="Kuo A."/>
            <person name="Labutti K."/>
            <person name="Pangilinan J."/>
            <person name="Lipzen A."/>
            <person name="Riley R."/>
            <person name="Andreopoulos W."/>
            <person name="He G."/>
            <person name="Johnson J."/>
            <person name="Barry K.W."/>
            <person name="Grigoriev I.V."/>
            <person name="Nagy L."/>
            <person name="Hibbett D."/>
            <person name="Henrissat B."/>
            <person name="Matheny P.B."/>
            <person name="Labbe J."/>
            <person name="Martin F."/>
        </authorList>
    </citation>
    <scope>NUCLEOTIDE SEQUENCE</scope>
    <source>
        <strain evidence="1">FP105234-sp</strain>
    </source>
</reference>
<reference evidence="1" key="2">
    <citation type="journal article" date="2022" name="New Phytol.">
        <title>Evolutionary transition to the ectomycorrhizal habit in the genomes of a hyperdiverse lineage of mushroom-forming fungi.</title>
        <authorList>
            <person name="Looney B."/>
            <person name="Miyauchi S."/>
            <person name="Morin E."/>
            <person name="Drula E."/>
            <person name="Courty P.E."/>
            <person name="Kohler A."/>
            <person name="Kuo A."/>
            <person name="LaButti K."/>
            <person name="Pangilinan J."/>
            <person name="Lipzen A."/>
            <person name="Riley R."/>
            <person name="Andreopoulos W."/>
            <person name="He G."/>
            <person name="Johnson J."/>
            <person name="Nolan M."/>
            <person name="Tritt A."/>
            <person name="Barry K.W."/>
            <person name="Grigoriev I.V."/>
            <person name="Nagy L.G."/>
            <person name="Hibbett D."/>
            <person name="Henrissat B."/>
            <person name="Matheny P.B."/>
            <person name="Labbe J."/>
            <person name="Martin F.M."/>
        </authorList>
    </citation>
    <scope>NUCLEOTIDE SEQUENCE</scope>
    <source>
        <strain evidence="1">FP105234-sp</strain>
    </source>
</reference>
<gene>
    <name evidence="1" type="ORF">FA95DRAFT_371905</name>
</gene>